<comment type="similarity">
    <text evidence="6">Belongs to the ABC-2 integral membrane protein family.</text>
</comment>
<dbReference type="GO" id="GO:0140359">
    <property type="term" value="F:ABC-type transporter activity"/>
    <property type="evidence" value="ECO:0007669"/>
    <property type="project" value="InterPro"/>
</dbReference>
<evidence type="ECO:0000313" key="9">
    <source>
        <dbReference type="Proteomes" id="UP001165405"/>
    </source>
</evidence>
<dbReference type="InterPro" id="IPR000412">
    <property type="entry name" value="ABC_2_transport"/>
</dbReference>
<dbReference type="GO" id="GO:0046677">
    <property type="term" value="P:response to antibiotic"/>
    <property type="evidence" value="ECO:0007669"/>
    <property type="project" value="UniProtKB-KW"/>
</dbReference>
<sequence length="262" mass="27398">MSTMALGTRTGLRGFPTLLGTETRLWLRDAGTVFYAVVFPTVLIVGLGLAIPGMREPITDAPEPWLGITPIAFYGPVALATAVASIALTTFPSYVATFREKGVLRRLSTTPMRPQGLVLAHLVISLGALLVAAGLAVVVGGIAFGLPVPASAGIVLLSFVLCVLSMFGVGAVIAALTPRATTANAFGMLIYFPMLFFAGMWTPGPVMPEGVAEVARFTPLGAATQAMNAGWFTGDVPGLQLVVMAAWSAVLLPVASRYFRWS</sequence>
<evidence type="ECO:0000256" key="3">
    <source>
        <dbReference type="ARBA" id="ARBA00022989"/>
    </source>
</evidence>
<comment type="subcellular location">
    <subcellularLocation>
        <location evidence="6">Cell membrane</location>
        <topology evidence="6">Multi-pass membrane protein</topology>
    </subcellularLocation>
    <subcellularLocation>
        <location evidence="1">Membrane</location>
        <topology evidence="1">Multi-pass membrane protein</topology>
    </subcellularLocation>
</comment>
<evidence type="ECO:0000259" key="7">
    <source>
        <dbReference type="PROSITE" id="PS51012"/>
    </source>
</evidence>
<keyword evidence="4 6" id="KW-0472">Membrane</keyword>
<protein>
    <recommendedName>
        <fullName evidence="6">Transport permease protein</fullName>
    </recommendedName>
</protein>
<evidence type="ECO:0000313" key="8">
    <source>
        <dbReference type="EMBL" id="MCF4123163.1"/>
    </source>
</evidence>
<evidence type="ECO:0000256" key="1">
    <source>
        <dbReference type="ARBA" id="ARBA00004141"/>
    </source>
</evidence>
<keyword evidence="2 6" id="KW-0812">Transmembrane</keyword>
<dbReference type="InterPro" id="IPR013525">
    <property type="entry name" value="ABC2_TM"/>
</dbReference>
<dbReference type="Proteomes" id="UP001165405">
    <property type="component" value="Unassembled WGS sequence"/>
</dbReference>
<evidence type="ECO:0000256" key="5">
    <source>
        <dbReference type="ARBA" id="ARBA00023251"/>
    </source>
</evidence>
<keyword evidence="3 6" id="KW-1133">Transmembrane helix</keyword>
<evidence type="ECO:0000256" key="6">
    <source>
        <dbReference type="RuleBase" id="RU361157"/>
    </source>
</evidence>
<feature type="transmembrane region" description="Helical" evidence="6">
    <location>
        <begin position="183"/>
        <end position="201"/>
    </location>
</feature>
<accession>A0AA41U8M8</accession>
<feature type="transmembrane region" description="Helical" evidence="6">
    <location>
        <begin position="71"/>
        <end position="96"/>
    </location>
</feature>
<dbReference type="Pfam" id="PF01061">
    <property type="entry name" value="ABC2_membrane"/>
    <property type="match status" value="1"/>
</dbReference>
<evidence type="ECO:0000256" key="2">
    <source>
        <dbReference type="ARBA" id="ARBA00022692"/>
    </source>
</evidence>
<keyword evidence="9" id="KW-1185">Reference proteome</keyword>
<dbReference type="InterPro" id="IPR047817">
    <property type="entry name" value="ABC2_TM_bact-type"/>
</dbReference>
<organism evidence="8 9">
    <name type="scientific">Antribacter soli</name>
    <dbReference type="NCBI Taxonomy" id="2910976"/>
    <lineage>
        <taxon>Bacteria</taxon>
        <taxon>Bacillati</taxon>
        <taxon>Actinomycetota</taxon>
        <taxon>Actinomycetes</taxon>
        <taxon>Micrococcales</taxon>
        <taxon>Promicromonosporaceae</taxon>
        <taxon>Antribacter</taxon>
    </lineage>
</organism>
<gene>
    <name evidence="8" type="ORF">L1785_19505</name>
</gene>
<dbReference type="PROSITE" id="PS51012">
    <property type="entry name" value="ABC_TM2"/>
    <property type="match status" value="1"/>
</dbReference>
<feature type="transmembrane region" description="Helical" evidence="6">
    <location>
        <begin position="117"/>
        <end position="146"/>
    </location>
</feature>
<comment type="caution">
    <text evidence="8">The sequence shown here is derived from an EMBL/GenBank/DDBJ whole genome shotgun (WGS) entry which is preliminary data.</text>
</comment>
<keyword evidence="6" id="KW-0813">Transport</keyword>
<feature type="transmembrane region" description="Helical" evidence="6">
    <location>
        <begin position="238"/>
        <end position="259"/>
    </location>
</feature>
<dbReference type="PANTHER" id="PTHR43027">
    <property type="entry name" value="DOXORUBICIN RESISTANCE ABC TRANSPORTER PERMEASE PROTEIN DRRC-RELATED"/>
    <property type="match status" value="1"/>
</dbReference>
<dbReference type="RefSeq" id="WP_236090975.1">
    <property type="nucleotide sequence ID" value="NZ_JAKGSG010000055.1"/>
</dbReference>
<feature type="transmembrane region" description="Helical" evidence="6">
    <location>
        <begin position="33"/>
        <end position="51"/>
    </location>
</feature>
<name>A0AA41U8M8_9MICO</name>
<dbReference type="PANTHER" id="PTHR43027:SF2">
    <property type="entry name" value="TRANSPORT PERMEASE PROTEIN"/>
    <property type="match status" value="1"/>
</dbReference>
<keyword evidence="6" id="KW-1003">Cell membrane</keyword>
<dbReference type="InterPro" id="IPR052902">
    <property type="entry name" value="ABC-2_transporter"/>
</dbReference>
<feature type="transmembrane region" description="Helical" evidence="6">
    <location>
        <begin position="152"/>
        <end position="176"/>
    </location>
</feature>
<dbReference type="EMBL" id="JAKGSG010000055">
    <property type="protein sequence ID" value="MCF4123163.1"/>
    <property type="molecule type" value="Genomic_DNA"/>
</dbReference>
<feature type="domain" description="ABC transmembrane type-2" evidence="7">
    <location>
        <begin position="31"/>
        <end position="262"/>
    </location>
</feature>
<dbReference type="AlphaFoldDB" id="A0AA41U8M8"/>
<keyword evidence="5" id="KW-0046">Antibiotic resistance</keyword>
<proteinExistence type="inferred from homology"/>
<dbReference type="GO" id="GO:0043190">
    <property type="term" value="C:ATP-binding cassette (ABC) transporter complex"/>
    <property type="evidence" value="ECO:0007669"/>
    <property type="project" value="InterPro"/>
</dbReference>
<dbReference type="PIRSF" id="PIRSF006648">
    <property type="entry name" value="DrrB"/>
    <property type="match status" value="1"/>
</dbReference>
<reference evidence="8" key="1">
    <citation type="submission" date="2022-01" db="EMBL/GenBank/DDBJ databases">
        <title>Antribacter sp. nov., isolated from Guizhou of China.</title>
        <authorList>
            <person name="Chengliang C."/>
            <person name="Ya Z."/>
        </authorList>
    </citation>
    <scope>NUCLEOTIDE SEQUENCE</scope>
    <source>
        <strain evidence="8">KLBMP 9083</strain>
    </source>
</reference>
<evidence type="ECO:0000256" key="4">
    <source>
        <dbReference type="ARBA" id="ARBA00023136"/>
    </source>
</evidence>